<evidence type="ECO:0000313" key="7">
    <source>
        <dbReference type="Proteomes" id="UP000298787"/>
    </source>
</evidence>
<keyword evidence="7" id="KW-1185">Reference proteome</keyword>
<dbReference type="SUPFAM" id="SSF57850">
    <property type="entry name" value="RING/U-box"/>
    <property type="match status" value="1"/>
</dbReference>
<dbReference type="InterPro" id="IPR051051">
    <property type="entry name" value="E3_ubiq-ligase_TRIM/RNF"/>
</dbReference>
<dbReference type="Pfam" id="PF13445">
    <property type="entry name" value="zf-RING_UBOX"/>
    <property type="match status" value="1"/>
</dbReference>
<evidence type="ECO:0000256" key="4">
    <source>
        <dbReference type="PROSITE-ProRule" id="PRU00175"/>
    </source>
</evidence>
<dbReference type="GO" id="GO:0016874">
    <property type="term" value="F:ligase activity"/>
    <property type="evidence" value="ECO:0007669"/>
    <property type="project" value="UniProtKB-KW"/>
</dbReference>
<evidence type="ECO:0000256" key="1">
    <source>
        <dbReference type="ARBA" id="ARBA00022723"/>
    </source>
</evidence>
<proteinExistence type="predicted"/>
<evidence type="ECO:0000259" key="5">
    <source>
        <dbReference type="PROSITE" id="PS50089"/>
    </source>
</evidence>
<evidence type="ECO:0000313" key="6">
    <source>
        <dbReference type="EMBL" id="TKS73858.1"/>
    </source>
</evidence>
<keyword evidence="1" id="KW-0479">Metal-binding</keyword>
<dbReference type="PROSITE" id="PS00518">
    <property type="entry name" value="ZF_RING_1"/>
    <property type="match status" value="1"/>
</dbReference>
<dbReference type="Gene3D" id="3.30.40.10">
    <property type="entry name" value="Zinc/RING finger domain, C3HC4 (zinc finger)"/>
    <property type="match status" value="1"/>
</dbReference>
<keyword evidence="3" id="KW-0862">Zinc</keyword>
<accession>A0A4U5UI07</accession>
<name>A0A4U5UI07_COLLU</name>
<dbReference type="InterPro" id="IPR027370">
    <property type="entry name" value="Znf-RING_euk"/>
</dbReference>
<dbReference type="PANTHER" id="PTHR25465:SF32">
    <property type="entry name" value="BLOODTHIRSTY-RELATED GENE FAMILY, MEMBER 16 ISOFORM X1-RELATED"/>
    <property type="match status" value="1"/>
</dbReference>
<gene>
    <name evidence="6" type="ORF">D9C73_007939</name>
</gene>
<dbReference type="EMBL" id="CM014084">
    <property type="protein sequence ID" value="TKS73858.1"/>
    <property type="molecule type" value="Genomic_DNA"/>
</dbReference>
<evidence type="ECO:0000256" key="2">
    <source>
        <dbReference type="ARBA" id="ARBA00022771"/>
    </source>
</evidence>
<dbReference type="GO" id="GO:0008270">
    <property type="term" value="F:zinc ion binding"/>
    <property type="evidence" value="ECO:0007669"/>
    <property type="project" value="UniProtKB-KW"/>
</dbReference>
<protein>
    <submittedName>
        <fullName evidence="6">E3 ubiquitin/ISG15 ligase TRIM25</fullName>
    </submittedName>
</protein>
<dbReference type="InterPro" id="IPR001841">
    <property type="entry name" value="Znf_RING"/>
</dbReference>
<organism evidence="6 7">
    <name type="scientific">Collichthys lucidus</name>
    <name type="common">Big head croaker</name>
    <name type="synonym">Sciaena lucida</name>
    <dbReference type="NCBI Taxonomy" id="240159"/>
    <lineage>
        <taxon>Eukaryota</taxon>
        <taxon>Metazoa</taxon>
        <taxon>Chordata</taxon>
        <taxon>Craniata</taxon>
        <taxon>Vertebrata</taxon>
        <taxon>Euteleostomi</taxon>
        <taxon>Actinopterygii</taxon>
        <taxon>Neopterygii</taxon>
        <taxon>Teleostei</taxon>
        <taxon>Neoteleostei</taxon>
        <taxon>Acanthomorphata</taxon>
        <taxon>Eupercaria</taxon>
        <taxon>Sciaenidae</taxon>
        <taxon>Collichthys</taxon>
    </lineage>
</organism>
<dbReference type="STRING" id="240159.A0A4U5UI07"/>
<dbReference type="InterPro" id="IPR013083">
    <property type="entry name" value="Znf_RING/FYVE/PHD"/>
</dbReference>
<feature type="domain" description="RING-type" evidence="5">
    <location>
        <begin position="15"/>
        <end position="55"/>
    </location>
</feature>
<keyword evidence="6" id="KW-0436">Ligase</keyword>
<dbReference type="AlphaFoldDB" id="A0A4U5UI07"/>
<keyword evidence="2 4" id="KW-0863">Zinc-finger</keyword>
<dbReference type="Gene3D" id="4.10.830.40">
    <property type="match status" value="1"/>
</dbReference>
<dbReference type="PROSITE" id="PS50089">
    <property type="entry name" value="ZF_RING_2"/>
    <property type="match status" value="1"/>
</dbReference>
<reference evidence="6 7" key="1">
    <citation type="submission" date="2019-01" db="EMBL/GenBank/DDBJ databases">
        <title>Genome Assembly of Collichthys lucidus.</title>
        <authorList>
            <person name="Cai M."/>
            <person name="Xiao S."/>
        </authorList>
    </citation>
    <scope>NUCLEOTIDE SEQUENCE [LARGE SCALE GENOMIC DNA]</scope>
    <source>
        <strain evidence="6">JT15FE1705JMU</strain>
        <tissue evidence="6">Muscle</tissue>
    </source>
</reference>
<sequence>MSDASCLLTEDQFLCSICLDVLTDPVSTPCGHNFCKSCITEQWNINVQCQCPNCKEVLNTRPDLRVDSFISEMAAQQKTSIRSEQQVSKPGEVSCDYCTAPKLKAMKSCLVCLSSYCQTHLEPHLTKSGLKRHQLIEPVENLQGRMCKKHDKLLDLFSITAVTHSSVCCERCREVQGSKEDQKPPCLPGGLQETG</sequence>
<dbReference type="InterPro" id="IPR017907">
    <property type="entry name" value="Znf_RING_CS"/>
</dbReference>
<evidence type="ECO:0000256" key="3">
    <source>
        <dbReference type="ARBA" id="ARBA00022833"/>
    </source>
</evidence>
<dbReference type="SMART" id="SM00184">
    <property type="entry name" value="RING"/>
    <property type="match status" value="1"/>
</dbReference>
<dbReference type="Proteomes" id="UP000298787">
    <property type="component" value="Chromosome 7"/>
</dbReference>
<dbReference type="PANTHER" id="PTHR25465">
    <property type="entry name" value="B-BOX DOMAIN CONTAINING"/>
    <property type="match status" value="1"/>
</dbReference>